<dbReference type="Proteomes" id="UP000314294">
    <property type="component" value="Unassembled WGS sequence"/>
</dbReference>
<feature type="region of interest" description="Disordered" evidence="1">
    <location>
        <begin position="40"/>
        <end position="75"/>
    </location>
</feature>
<protein>
    <submittedName>
        <fullName evidence="2">Uncharacterized protein</fullName>
    </submittedName>
</protein>
<sequence length="75" mass="8549">MASPPTGMQASLVLHLMTVYREEQETARLRRTLLWDNFITKQPGESREVETEEEEEEEGEEEEGGGGEMGEISMF</sequence>
<evidence type="ECO:0000313" key="3">
    <source>
        <dbReference type="Proteomes" id="UP000314294"/>
    </source>
</evidence>
<dbReference type="EMBL" id="SRLO01000686">
    <property type="protein sequence ID" value="TNN48668.1"/>
    <property type="molecule type" value="Genomic_DNA"/>
</dbReference>
<feature type="compositionally biased region" description="Acidic residues" evidence="1">
    <location>
        <begin position="50"/>
        <end position="65"/>
    </location>
</feature>
<keyword evidence="3" id="KW-1185">Reference proteome</keyword>
<comment type="caution">
    <text evidence="2">The sequence shown here is derived from an EMBL/GenBank/DDBJ whole genome shotgun (WGS) entry which is preliminary data.</text>
</comment>
<proteinExistence type="predicted"/>
<name>A0A4Z2G543_9TELE</name>
<dbReference type="AlphaFoldDB" id="A0A4Z2G543"/>
<organism evidence="2 3">
    <name type="scientific">Liparis tanakae</name>
    <name type="common">Tanaka's snailfish</name>
    <dbReference type="NCBI Taxonomy" id="230148"/>
    <lineage>
        <taxon>Eukaryota</taxon>
        <taxon>Metazoa</taxon>
        <taxon>Chordata</taxon>
        <taxon>Craniata</taxon>
        <taxon>Vertebrata</taxon>
        <taxon>Euteleostomi</taxon>
        <taxon>Actinopterygii</taxon>
        <taxon>Neopterygii</taxon>
        <taxon>Teleostei</taxon>
        <taxon>Neoteleostei</taxon>
        <taxon>Acanthomorphata</taxon>
        <taxon>Eupercaria</taxon>
        <taxon>Perciformes</taxon>
        <taxon>Cottioidei</taxon>
        <taxon>Cottales</taxon>
        <taxon>Liparidae</taxon>
        <taxon>Liparis</taxon>
    </lineage>
</organism>
<accession>A0A4Z2G543</accession>
<evidence type="ECO:0000313" key="2">
    <source>
        <dbReference type="EMBL" id="TNN48668.1"/>
    </source>
</evidence>
<evidence type="ECO:0000256" key="1">
    <source>
        <dbReference type="SAM" id="MobiDB-lite"/>
    </source>
</evidence>
<reference evidence="2 3" key="1">
    <citation type="submission" date="2019-03" db="EMBL/GenBank/DDBJ databases">
        <title>First draft genome of Liparis tanakae, snailfish: a comprehensive survey of snailfish specific genes.</title>
        <authorList>
            <person name="Kim W."/>
            <person name="Song I."/>
            <person name="Jeong J.-H."/>
            <person name="Kim D."/>
            <person name="Kim S."/>
            <person name="Ryu S."/>
            <person name="Song J.Y."/>
            <person name="Lee S.K."/>
        </authorList>
    </citation>
    <scope>NUCLEOTIDE SEQUENCE [LARGE SCALE GENOMIC DNA]</scope>
    <source>
        <tissue evidence="2">Muscle</tissue>
    </source>
</reference>
<gene>
    <name evidence="2" type="ORF">EYF80_041125</name>
</gene>